<feature type="transmembrane region" description="Helical" evidence="1">
    <location>
        <begin position="23"/>
        <end position="42"/>
    </location>
</feature>
<protein>
    <submittedName>
        <fullName evidence="2">Uncharacterized protein</fullName>
    </submittedName>
</protein>
<feature type="transmembrane region" description="Helical" evidence="1">
    <location>
        <begin position="83"/>
        <end position="104"/>
    </location>
</feature>
<dbReference type="Proteomes" id="UP000234474">
    <property type="component" value="Unassembled WGS sequence"/>
</dbReference>
<comment type="caution">
    <text evidence="2">The sequence shown here is derived from an EMBL/GenBank/DDBJ whole genome shotgun (WGS) entry which is preliminary data.</text>
</comment>
<keyword evidence="1" id="KW-0812">Transmembrane</keyword>
<sequence length="119" mass="13396">MISHQLSVIIKIIDIPKDTEQEFVHHFFFHSPCAAGYLLFLYSPAGERLCGLCPFPFISFFFSMGCPHFLIQSCRLSSNPYHIPLYVSILATIFPCLCFSNTGYPLIILMPSSPILCAT</sequence>
<gene>
    <name evidence="2" type="ORF">P174DRAFT_170071</name>
</gene>
<dbReference type="RefSeq" id="XP_024682646.1">
    <property type="nucleotide sequence ID" value="XM_024821225.1"/>
</dbReference>
<proteinExistence type="predicted"/>
<accession>A0A2I1C8Y4</accession>
<dbReference type="EMBL" id="MSZS01000004">
    <property type="protein sequence ID" value="PKX94051.1"/>
    <property type="molecule type" value="Genomic_DNA"/>
</dbReference>
<dbReference type="VEuPathDB" id="FungiDB:P174DRAFT_170071"/>
<evidence type="ECO:0000256" key="1">
    <source>
        <dbReference type="SAM" id="Phobius"/>
    </source>
</evidence>
<dbReference type="AlphaFoldDB" id="A0A2I1C8Y4"/>
<evidence type="ECO:0000313" key="3">
    <source>
        <dbReference type="Proteomes" id="UP000234474"/>
    </source>
</evidence>
<dbReference type="GeneID" id="36528551"/>
<keyword evidence="3" id="KW-1185">Reference proteome</keyword>
<keyword evidence="1" id="KW-0472">Membrane</keyword>
<organism evidence="2 3">
    <name type="scientific">Aspergillus novofumigatus (strain IBT 16806)</name>
    <dbReference type="NCBI Taxonomy" id="1392255"/>
    <lineage>
        <taxon>Eukaryota</taxon>
        <taxon>Fungi</taxon>
        <taxon>Dikarya</taxon>
        <taxon>Ascomycota</taxon>
        <taxon>Pezizomycotina</taxon>
        <taxon>Eurotiomycetes</taxon>
        <taxon>Eurotiomycetidae</taxon>
        <taxon>Eurotiales</taxon>
        <taxon>Aspergillaceae</taxon>
        <taxon>Aspergillus</taxon>
        <taxon>Aspergillus subgen. Fumigati</taxon>
    </lineage>
</organism>
<name>A0A2I1C8Y4_ASPN1</name>
<reference evidence="3" key="1">
    <citation type="journal article" date="2018" name="Proc. Natl. Acad. Sci. U.S.A.">
        <title>Linking secondary metabolites to gene clusters through genome sequencing of six diverse Aspergillus species.</title>
        <authorList>
            <person name="Kaerboelling I."/>
            <person name="Vesth T.C."/>
            <person name="Frisvad J.C."/>
            <person name="Nybo J.L."/>
            <person name="Theobald S."/>
            <person name="Kuo A."/>
            <person name="Bowyer P."/>
            <person name="Matsuda Y."/>
            <person name="Mondo S."/>
            <person name="Lyhne E.K."/>
            <person name="Kogle M.E."/>
            <person name="Clum A."/>
            <person name="Lipzen A."/>
            <person name="Salamov A."/>
            <person name="Ngan C.Y."/>
            <person name="Daum C."/>
            <person name="Chiniquy J."/>
            <person name="Barry K."/>
            <person name="LaButti K."/>
            <person name="Haridas S."/>
            <person name="Simmons B.A."/>
            <person name="Magnuson J.K."/>
            <person name="Mortensen U.H."/>
            <person name="Larsen T.O."/>
            <person name="Grigoriev I.V."/>
            <person name="Baker S.E."/>
            <person name="Andersen M.R."/>
        </authorList>
    </citation>
    <scope>NUCLEOTIDE SEQUENCE [LARGE SCALE GENOMIC DNA]</scope>
    <source>
        <strain evidence="3">IBT 16806</strain>
    </source>
</reference>
<evidence type="ECO:0000313" key="2">
    <source>
        <dbReference type="EMBL" id="PKX94051.1"/>
    </source>
</evidence>
<keyword evidence="1" id="KW-1133">Transmembrane helix</keyword>
<feature type="transmembrane region" description="Helical" evidence="1">
    <location>
        <begin position="49"/>
        <end position="71"/>
    </location>
</feature>